<evidence type="ECO:0000313" key="3">
    <source>
        <dbReference type="Proteomes" id="UP000618579"/>
    </source>
</evidence>
<sequence length="243" mass="28426">MTYRLESFLKFNSALEEVRLLTNLASRCEQSPNEYAALNKSALLLLTAKFEVFVEEVVEEYIEFINSMSLANLIISEQLKIKHSITRIKDIVDIIDNQNKNEKKIEVFKELAKLWSDNEVAFTDLYIPNKFNYGKHGSKEMEKLFSNIEIENIFETIVLYSDAEESMLDDTEVIDLKGIINNITNQRNQISHQDKTPNITHKQIDEHIEYFNRFSKELCKYLEAKLHGLEEQFEAYKQVASVR</sequence>
<dbReference type="RefSeq" id="WP_171682373.1">
    <property type="nucleotide sequence ID" value="NZ_WHNZ01000013.1"/>
</dbReference>
<keyword evidence="3" id="KW-1185">Reference proteome</keyword>
<evidence type="ECO:0000313" key="2">
    <source>
        <dbReference type="EMBL" id="NOU99495.1"/>
    </source>
</evidence>
<feature type="domain" description="RiboL-PSP-HEPN" evidence="1">
    <location>
        <begin position="17"/>
        <end position="223"/>
    </location>
</feature>
<evidence type="ECO:0000259" key="1">
    <source>
        <dbReference type="Pfam" id="PF18735"/>
    </source>
</evidence>
<dbReference type="Pfam" id="PF18735">
    <property type="entry name" value="HEPN_RiboL-PSP"/>
    <property type="match status" value="1"/>
</dbReference>
<dbReference type="Proteomes" id="UP000618579">
    <property type="component" value="Unassembled WGS sequence"/>
</dbReference>
<accession>A0ABX1ZHH1</accession>
<reference evidence="2 3" key="1">
    <citation type="submission" date="2019-10" db="EMBL/GenBank/DDBJ databases">
        <title>Description of Paenibacillus pedi sp. nov.</title>
        <authorList>
            <person name="Carlier A."/>
            <person name="Qi S."/>
        </authorList>
    </citation>
    <scope>NUCLEOTIDE SEQUENCE [LARGE SCALE GENOMIC DNA]</scope>
    <source>
        <strain evidence="2 3">LMG 31457</strain>
    </source>
</reference>
<comment type="caution">
    <text evidence="2">The sequence shown here is derived from an EMBL/GenBank/DDBJ whole genome shotgun (WGS) entry which is preliminary data.</text>
</comment>
<protein>
    <recommendedName>
        <fullName evidence="1">RiboL-PSP-HEPN domain-containing protein</fullName>
    </recommendedName>
</protein>
<dbReference type="InterPro" id="IPR041519">
    <property type="entry name" value="HEPN_RiboL-PSP"/>
</dbReference>
<gene>
    <name evidence="2" type="ORF">GC097_05575</name>
</gene>
<proteinExistence type="predicted"/>
<organism evidence="2 3">
    <name type="scientific">Paenibacillus planticolens</name>
    <dbReference type="NCBI Taxonomy" id="2654976"/>
    <lineage>
        <taxon>Bacteria</taxon>
        <taxon>Bacillati</taxon>
        <taxon>Bacillota</taxon>
        <taxon>Bacilli</taxon>
        <taxon>Bacillales</taxon>
        <taxon>Paenibacillaceae</taxon>
        <taxon>Paenibacillus</taxon>
    </lineage>
</organism>
<dbReference type="EMBL" id="WHNZ01000013">
    <property type="protein sequence ID" value="NOU99495.1"/>
    <property type="molecule type" value="Genomic_DNA"/>
</dbReference>
<name>A0ABX1ZHH1_9BACL</name>